<dbReference type="Pfam" id="PF00892">
    <property type="entry name" value="EamA"/>
    <property type="match status" value="1"/>
</dbReference>
<feature type="domain" description="EamA" evidence="2">
    <location>
        <begin position="17"/>
        <end position="79"/>
    </location>
</feature>
<organism evidence="3 4">
    <name type="scientific">Campylobacter concisus</name>
    <dbReference type="NCBI Taxonomy" id="199"/>
    <lineage>
        <taxon>Bacteria</taxon>
        <taxon>Pseudomonadati</taxon>
        <taxon>Campylobacterota</taxon>
        <taxon>Epsilonproteobacteria</taxon>
        <taxon>Campylobacterales</taxon>
        <taxon>Campylobacteraceae</taxon>
        <taxon>Campylobacter</taxon>
    </lineage>
</organism>
<name>A0A1Y5MSL1_9BACT</name>
<dbReference type="InterPro" id="IPR000620">
    <property type="entry name" value="EamA_dom"/>
</dbReference>
<feature type="transmembrane region" description="Helical" evidence="1">
    <location>
        <begin position="62"/>
        <end position="80"/>
    </location>
</feature>
<comment type="caution">
    <text evidence="3">The sequence shown here is derived from an EMBL/GenBank/DDBJ whole genome shotgun (WGS) entry which is preliminary data.</text>
</comment>
<evidence type="ECO:0000313" key="3">
    <source>
        <dbReference type="EMBL" id="OUT11538.1"/>
    </source>
</evidence>
<proteinExistence type="predicted"/>
<feature type="transmembrane region" description="Helical" evidence="1">
    <location>
        <begin position="38"/>
        <end position="56"/>
    </location>
</feature>
<dbReference type="AlphaFoldDB" id="A0A1Y5MSL1"/>
<protein>
    <recommendedName>
        <fullName evidence="2">EamA domain-containing protein</fullName>
    </recommendedName>
</protein>
<evidence type="ECO:0000256" key="1">
    <source>
        <dbReference type="SAM" id="Phobius"/>
    </source>
</evidence>
<dbReference type="SUPFAM" id="SSF103481">
    <property type="entry name" value="Multidrug resistance efflux transporter EmrE"/>
    <property type="match status" value="1"/>
</dbReference>
<gene>
    <name evidence="3" type="ORF">B9N62_05985</name>
</gene>
<evidence type="ECO:0000313" key="4">
    <source>
        <dbReference type="Proteomes" id="UP000195967"/>
    </source>
</evidence>
<feature type="transmembrane region" description="Helical" evidence="1">
    <location>
        <begin position="6"/>
        <end position="26"/>
    </location>
</feature>
<dbReference type="Proteomes" id="UP000195967">
    <property type="component" value="Unassembled WGS sequence"/>
</dbReference>
<dbReference type="GO" id="GO:0016020">
    <property type="term" value="C:membrane"/>
    <property type="evidence" value="ECO:0007669"/>
    <property type="project" value="InterPro"/>
</dbReference>
<keyword evidence="1" id="KW-0812">Transmembrane</keyword>
<dbReference type="InterPro" id="IPR037185">
    <property type="entry name" value="EmrE-like"/>
</dbReference>
<sequence length="81" mass="9119">MFYFAIIFVKLGVKDITTVLFCPVCFKEIQTSNAYQVALVDKFSVVLAIILAVIFLGERLNYKEILAICLIISGVILLIFK</sequence>
<accession>A0A1Y5MSL1</accession>
<keyword evidence="1" id="KW-1133">Transmembrane helix</keyword>
<reference evidence="3 4" key="1">
    <citation type="submission" date="2017-04" db="EMBL/GenBank/DDBJ databases">
        <title>Complete genome of Campylobacter concisus ATCC 33237T and draft genomes for an additional eight well characterized C. concisus strains.</title>
        <authorList>
            <person name="Cornelius A.J."/>
            <person name="Miller W.G."/>
            <person name="Lastovica A.J."/>
            <person name="On S.L."/>
            <person name="French N.P."/>
            <person name="Vandenberg O."/>
            <person name="Biggs P.J."/>
        </authorList>
    </citation>
    <scope>NUCLEOTIDE SEQUENCE [LARGE SCALE GENOMIC DNA]</scope>
    <source>
        <strain evidence="3 4">Lasto28.99</strain>
    </source>
</reference>
<evidence type="ECO:0000259" key="2">
    <source>
        <dbReference type="Pfam" id="PF00892"/>
    </source>
</evidence>
<dbReference type="Gene3D" id="1.10.3730.20">
    <property type="match status" value="1"/>
</dbReference>
<keyword evidence="1" id="KW-0472">Membrane</keyword>
<dbReference type="EMBL" id="NDYO01000006">
    <property type="protein sequence ID" value="OUT11538.1"/>
    <property type="molecule type" value="Genomic_DNA"/>
</dbReference>